<dbReference type="Pfam" id="PF06825">
    <property type="entry name" value="HSBP1"/>
    <property type="match status" value="1"/>
</dbReference>
<reference evidence="3 4" key="1">
    <citation type="submission" date="2007-06" db="EMBL/GenBank/DDBJ databases">
        <title>The Genome Sequence of Coccidioides posadasii RMSCC_3488.</title>
        <authorList>
            <consortium name="Coccidioides Genome Resources Consortium"/>
            <consortium name="The Broad Institute Genome Sequencing Platform"/>
            <person name="Henn M.R."/>
            <person name="Sykes S."/>
            <person name="Young S."/>
            <person name="Jaffe D."/>
            <person name="Berlin A."/>
            <person name="Alvarez P."/>
            <person name="Butler J."/>
            <person name="Gnerre S."/>
            <person name="Grabherr M."/>
            <person name="Mauceli E."/>
            <person name="Brockman W."/>
            <person name="Kodira C."/>
            <person name="Alvarado L."/>
            <person name="Zeng Q."/>
            <person name="Crawford M."/>
            <person name="Antoine C."/>
            <person name="Devon K."/>
            <person name="Galgiani J."/>
            <person name="Orsborn K."/>
            <person name="Lewis M.L."/>
            <person name="Nusbaum C."/>
            <person name="Galagan J."/>
            <person name="Birren B."/>
        </authorList>
    </citation>
    <scope>NUCLEOTIDE SEQUENCE [LARGE SCALE GENOMIC DNA]</scope>
    <source>
        <strain evidence="3 4">RMSCC 3488</strain>
    </source>
</reference>
<dbReference type="GO" id="GO:0003714">
    <property type="term" value="F:transcription corepressor activity"/>
    <property type="evidence" value="ECO:0007669"/>
    <property type="project" value="InterPro"/>
</dbReference>
<evidence type="ECO:0000256" key="1">
    <source>
        <dbReference type="ARBA" id="ARBA00006349"/>
    </source>
</evidence>
<dbReference type="GO" id="GO:0070370">
    <property type="term" value="P:cellular heat acclimation"/>
    <property type="evidence" value="ECO:0007669"/>
    <property type="project" value="TreeGrafter"/>
</dbReference>
<reference evidence="4" key="3">
    <citation type="journal article" date="2010" name="Genome Res.">
        <title>Population genomic sequencing of Coccidioides fungi reveals recent hybridization and transposon control.</title>
        <authorList>
            <person name="Neafsey D.E."/>
            <person name="Barker B.M."/>
            <person name="Sharpton T.J."/>
            <person name="Stajich J.E."/>
            <person name="Park D.J."/>
            <person name="Whiston E."/>
            <person name="Hung C.-Y."/>
            <person name="McMahan C."/>
            <person name="White J."/>
            <person name="Sykes S."/>
            <person name="Heiman D."/>
            <person name="Young S."/>
            <person name="Zeng Q."/>
            <person name="Abouelleil A."/>
            <person name="Aftuck L."/>
            <person name="Bessette D."/>
            <person name="Brown A."/>
            <person name="FitzGerald M."/>
            <person name="Lui A."/>
            <person name="Macdonald J.P."/>
            <person name="Priest M."/>
            <person name="Orbach M.J."/>
            <person name="Galgiani J.N."/>
            <person name="Kirkland T.N."/>
            <person name="Cole G.T."/>
            <person name="Birren B.W."/>
            <person name="Henn M.R."/>
            <person name="Taylor J.W."/>
            <person name="Rounsley S.D."/>
        </authorList>
    </citation>
    <scope>NUCLEOTIDE SEQUENCE [LARGE SCALE GENOMIC DNA]</scope>
    <source>
        <strain evidence="4">RMSCC 3488</strain>
    </source>
</reference>
<dbReference type="AlphaFoldDB" id="A0A0J6FQY5"/>
<feature type="compositionally biased region" description="Polar residues" evidence="2">
    <location>
        <begin position="1"/>
        <end position="20"/>
    </location>
</feature>
<sequence length="86" mass="9180">MSGTGTPNRASITSPSTIKQGTPAEASTEDNGSQQLAVAVDDLLDQLQHRFTSVSNEIFGKLDDMARRLDELEASLTIASEADRSN</sequence>
<dbReference type="PANTHER" id="PTHR19424">
    <property type="entry name" value="HEAT SHOCK FACTOR BINDING PROTEIN 1"/>
    <property type="match status" value="1"/>
</dbReference>
<proteinExistence type="inferred from homology"/>
<name>A0A0J6FQY5_COCPO</name>
<feature type="region of interest" description="Disordered" evidence="2">
    <location>
        <begin position="1"/>
        <end position="33"/>
    </location>
</feature>
<dbReference type="PANTHER" id="PTHR19424:SF0">
    <property type="entry name" value="HEAT SHOCK FACTOR BINDING PROTEIN 1"/>
    <property type="match status" value="1"/>
</dbReference>
<dbReference type="GO" id="GO:0005634">
    <property type="term" value="C:nucleus"/>
    <property type="evidence" value="ECO:0007669"/>
    <property type="project" value="TreeGrafter"/>
</dbReference>
<comment type="similarity">
    <text evidence="1">Belongs to the HSBP1 family.</text>
</comment>
<organism evidence="3 4">
    <name type="scientific">Coccidioides posadasii RMSCC 3488</name>
    <dbReference type="NCBI Taxonomy" id="454284"/>
    <lineage>
        <taxon>Eukaryota</taxon>
        <taxon>Fungi</taxon>
        <taxon>Dikarya</taxon>
        <taxon>Ascomycota</taxon>
        <taxon>Pezizomycotina</taxon>
        <taxon>Eurotiomycetes</taxon>
        <taxon>Eurotiomycetidae</taxon>
        <taxon>Onygenales</taxon>
        <taxon>Onygenaceae</taxon>
        <taxon>Coccidioides</taxon>
    </lineage>
</organism>
<protein>
    <recommendedName>
        <fullName evidence="5">Heat shock factor-binding protein 1</fullName>
    </recommendedName>
</protein>
<evidence type="ECO:0000313" key="4">
    <source>
        <dbReference type="Proteomes" id="UP000054567"/>
    </source>
</evidence>
<evidence type="ECO:0008006" key="5">
    <source>
        <dbReference type="Google" id="ProtNLM"/>
    </source>
</evidence>
<dbReference type="InterPro" id="IPR009643">
    <property type="entry name" value="HS1-bd"/>
</dbReference>
<dbReference type="EMBL" id="DS268113">
    <property type="protein sequence ID" value="KMM71875.1"/>
    <property type="molecule type" value="Genomic_DNA"/>
</dbReference>
<dbReference type="Gene3D" id="1.20.5.430">
    <property type="match status" value="1"/>
</dbReference>
<gene>
    <name evidence="3" type="ORF">CPAG_08176</name>
</gene>
<reference evidence="4" key="2">
    <citation type="journal article" date="2009" name="Genome Res.">
        <title>Comparative genomic analyses of the human fungal pathogens Coccidioides and their relatives.</title>
        <authorList>
            <person name="Sharpton T.J."/>
            <person name="Stajich J.E."/>
            <person name="Rounsley S.D."/>
            <person name="Gardner M.J."/>
            <person name="Wortman J.R."/>
            <person name="Jordar V.S."/>
            <person name="Maiti R."/>
            <person name="Kodira C.D."/>
            <person name="Neafsey D.E."/>
            <person name="Zeng Q."/>
            <person name="Hung C.-Y."/>
            <person name="McMahan C."/>
            <person name="Muszewska A."/>
            <person name="Grynberg M."/>
            <person name="Mandel M.A."/>
            <person name="Kellner E.M."/>
            <person name="Barker B.M."/>
            <person name="Galgiani J.N."/>
            <person name="Orbach M.J."/>
            <person name="Kirkland T.N."/>
            <person name="Cole G.T."/>
            <person name="Henn M.R."/>
            <person name="Birren B.W."/>
            <person name="Taylor J.W."/>
        </authorList>
    </citation>
    <scope>NUCLEOTIDE SEQUENCE [LARGE SCALE GENOMIC DNA]</scope>
    <source>
        <strain evidence="4">RMSCC 3488</strain>
    </source>
</reference>
<dbReference type="OrthoDB" id="4159489at2759"/>
<evidence type="ECO:0000256" key="2">
    <source>
        <dbReference type="SAM" id="MobiDB-lite"/>
    </source>
</evidence>
<dbReference type="GO" id="GO:0005829">
    <property type="term" value="C:cytosol"/>
    <property type="evidence" value="ECO:0007669"/>
    <property type="project" value="TreeGrafter"/>
</dbReference>
<accession>A0A0J6FQY5</accession>
<dbReference type="Proteomes" id="UP000054567">
    <property type="component" value="Unassembled WGS sequence"/>
</dbReference>
<dbReference type="VEuPathDB" id="FungiDB:CPAG_08176"/>
<evidence type="ECO:0000313" key="3">
    <source>
        <dbReference type="EMBL" id="KMM71875.1"/>
    </source>
</evidence>